<proteinExistence type="predicted"/>
<gene>
    <name evidence="3" type="ORF">F1721_26775</name>
</gene>
<comment type="caution">
    <text evidence="3">The sequence shown here is derived from an EMBL/GenBank/DDBJ whole genome shotgun (WGS) entry which is preliminary data.</text>
</comment>
<keyword evidence="1" id="KW-0812">Transmembrane</keyword>
<evidence type="ECO:0000313" key="3">
    <source>
        <dbReference type="EMBL" id="KAA5828649.1"/>
    </source>
</evidence>
<dbReference type="AlphaFoldDB" id="A0A5M7BGV4"/>
<name>A0A5M7BGV4_SACHI</name>
<organism evidence="3 4">
    <name type="scientific">Saccharopolyspora hirsuta</name>
    <dbReference type="NCBI Taxonomy" id="1837"/>
    <lineage>
        <taxon>Bacteria</taxon>
        <taxon>Bacillati</taxon>
        <taxon>Actinomycetota</taxon>
        <taxon>Actinomycetes</taxon>
        <taxon>Pseudonocardiales</taxon>
        <taxon>Pseudonocardiaceae</taxon>
        <taxon>Saccharopolyspora</taxon>
    </lineage>
</organism>
<keyword evidence="1" id="KW-0472">Membrane</keyword>
<evidence type="ECO:0000313" key="4">
    <source>
        <dbReference type="Proteomes" id="UP000323946"/>
    </source>
</evidence>
<keyword evidence="1" id="KW-1133">Transmembrane helix</keyword>
<reference evidence="3 4" key="1">
    <citation type="submission" date="2019-09" db="EMBL/GenBank/DDBJ databases">
        <title>Draft genome sequence of the thermophilic Saccharopolyspora hirsuta VKM Ac-666T.</title>
        <authorList>
            <person name="Lobastova T.G."/>
            <person name="Fokina V."/>
            <person name="Bragin E.Y."/>
            <person name="Shtratnikova V.Y."/>
            <person name="Starodumova I.P."/>
            <person name="Tarlachkov S.V."/>
            <person name="Donova M.V."/>
        </authorList>
    </citation>
    <scope>NUCLEOTIDE SEQUENCE [LARGE SCALE GENOMIC DNA]</scope>
    <source>
        <strain evidence="3 4">VKM Ac-666</strain>
    </source>
</reference>
<feature type="chain" id="PRO_5024466633" evidence="2">
    <location>
        <begin position="37"/>
        <end position="147"/>
    </location>
</feature>
<dbReference type="OrthoDB" id="5966662at2"/>
<accession>A0A5M7BGV4</accession>
<keyword evidence="4" id="KW-1185">Reference proteome</keyword>
<dbReference type="Proteomes" id="UP000323946">
    <property type="component" value="Unassembled WGS sequence"/>
</dbReference>
<feature type="transmembrane region" description="Helical" evidence="1">
    <location>
        <begin position="116"/>
        <end position="134"/>
    </location>
</feature>
<feature type="transmembrane region" description="Helical" evidence="1">
    <location>
        <begin position="81"/>
        <end position="104"/>
    </location>
</feature>
<dbReference type="Pfam" id="PF10825">
    <property type="entry name" value="DUF2752"/>
    <property type="match status" value="1"/>
</dbReference>
<dbReference type="EMBL" id="VWPH01000014">
    <property type="protein sequence ID" value="KAA5828649.1"/>
    <property type="molecule type" value="Genomic_DNA"/>
</dbReference>
<dbReference type="InterPro" id="IPR021215">
    <property type="entry name" value="DUF2752"/>
</dbReference>
<feature type="signal peptide" evidence="2">
    <location>
        <begin position="1"/>
        <end position="36"/>
    </location>
</feature>
<dbReference type="PROSITE" id="PS51257">
    <property type="entry name" value="PROKAR_LIPOPROTEIN"/>
    <property type="match status" value="1"/>
</dbReference>
<evidence type="ECO:0000256" key="1">
    <source>
        <dbReference type="SAM" id="Phobius"/>
    </source>
</evidence>
<protein>
    <submittedName>
        <fullName evidence="3">DUF2752 domain-containing protein</fullName>
    </submittedName>
</protein>
<dbReference type="RefSeq" id="WP_150069571.1">
    <property type="nucleotide sequence ID" value="NZ_JBEPDJ010000007.1"/>
</dbReference>
<keyword evidence="2" id="KW-0732">Signal</keyword>
<evidence type="ECO:0000256" key="2">
    <source>
        <dbReference type="SAM" id="SignalP"/>
    </source>
</evidence>
<sequence length="147" mass="16071">MTSRPHGAATAIRLRAMVFPAATVLLACAGAAVVLAADPTSDAGFPLPPCPVKWLTGLDCPGCGSTRMIYSLLHGDVLAALHFNAAAVLFIPFFLWTWGAWVLGRWRGRSVRTWEQWRWSPLVGLVLIAVWSVIRNLPFPPFDALYV</sequence>